<dbReference type="EMBL" id="LMXB01000075">
    <property type="protein sequence ID" value="KUO17442.1"/>
    <property type="molecule type" value="Genomic_DNA"/>
</dbReference>
<comment type="caution">
    <text evidence="2">The sequence shown here is derived from an EMBL/GenBank/DDBJ whole genome shotgun (WGS) entry which is preliminary data.</text>
</comment>
<reference evidence="2 3" key="1">
    <citation type="submission" date="2015-10" db="EMBL/GenBank/DDBJ databases">
        <title>Draft genome sequence of Streptomyces sp. RV15, isolated from a marine sponge.</title>
        <authorList>
            <person name="Ruckert C."/>
            <person name="Abdelmohsen U.R."/>
            <person name="Winkler A."/>
            <person name="Hentschel U."/>
            <person name="Kalinowski J."/>
            <person name="Kampfer P."/>
            <person name="Glaeser S."/>
        </authorList>
    </citation>
    <scope>NUCLEOTIDE SEQUENCE [LARGE SCALE GENOMIC DNA]</scope>
    <source>
        <strain evidence="2 3">RV15</strain>
    </source>
</reference>
<evidence type="ECO:0000313" key="3">
    <source>
        <dbReference type="Proteomes" id="UP000053260"/>
    </source>
</evidence>
<feature type="region of interest" description="Disordered" evidence="1">
    <location>
        <begin position="45"/>
        <end position="65"/>
    </location>
</feature>
<dbReference type="STRING" id="909626.AQJ91_30395"/>
<gene>
    <name evidence="2" type="ORF">AQJ91_30395</name>
</gene>
<dbReference type="Proteomes" id="UP000053260">
    <property type="component" value="Unassembled WGS sequence"/>
</dbReference>
<evidence type="ECO:0000313" key="2">
    <source>
        <dbReference type="EMBL" id="KUO17442.1"/>
    </source>
</evidence>
<evidence type="ECO:0000256" key="1">
    <source>
        <dbReference type="SAM" id="MobiDB-lite"/>
    </source>
</evidence>
<protein>
    <submittedName>
        <fullName evidence="2">Uncharacterized protein</fullName>
    </submittedName>
</protein>
<keyword evidence="3" id="KW-1185">Reference proteome</keyword>
<organism evidence="2 3">
    <name type="scientific">Streptomyces dysideae</name>
    <dbReference type="NCBI Taxonomy" id="909626"/>
    <lineage>
        <taxon>Bacteria</taxon>
        <taxon>Bacillati</taxon>
        <taxon>Actinomycetota</taxon>
        <taxon>Actinomycetes</taxon>
        <taxon>Kitasatosporales</taxon>
        <taxon>Streptomycetaceae</taxon>
        <taxon>Streptomyces</taxon>
    </lineage>
</organism>
<sequence>MRTFLAATTGLPTIPPTTALVPRPVEPGPAPLVARPTTCLIVRPLHRPVPDERGPSVLSGARTGA</sequence>
<proteinExistence type="predicted"/>
<accession>A0A101UV61</accession>
<dbReference type="AlphaFoldDB" id="A0A101UV61"/>
<name>A0A101UV61_9ACTN</name>